<evidence type="ECO:0000313" key="2">
    <source>
        <dbReference type="Proteomes" id="UP000186268"/>
    </source>
</evidence>
<evidence type="ECO:0000313" key="1">
    <source>
        <dbReference type="EMBL" id="OKP00185.1"/>
    </source>
</evidence>
<protein>
    <submittedName>
        <fullName evidence="1">Uncharacterized protein</fullName>
    </submittedName>
</protein>
<sequence>MPFGTQTDTRFNLVNNQIWISTEGHYGCRVSLKGKGIKHYSFPSWAKKAFLPIPVEQIPLIEKITYCVMPEFILYDVPLEAHCDAIHLKRTTEQVSISAIPEHHNTVEKIRFSTELSPHIQLVDNNDIVRLIQTTEKIRISALPEPYDTVEKIRFNTDLSSHLADILFKERTHLNRAETRLFYNIAQLHDKPDMTHLKQTAKQVRISALPEQGDRVKKMQVGAELASPMAPVTFKTKTTPLNMDEVPLDMWALDVNVLAPPVFMGDPRLREEAGQIILEATGQRGCLVSYADGKMGSYEFPAGAREIQLPYDGSHAFKDIVKIVFV</sequence>
<proteinExistence type="predicted"/>
<dbReference type="Proteomes" id="UP000186268">
    <property type="component" value="Unassembled WGS sequence"/>
</dbReference>
<comment type="caution">
    <text evidence="1">The sequence shown here is derived from an EMBL/GenBank/DDBJ whole genome shotgun (WGS) entry which is preliminary data.</text>
</comment>
<gene>
    <name evidence="1" type="ORF">Xedl_03381</name>
</gene>
<accession>A0A1Q5TIY1</accession>
<dbReference type="EMBL" id="MKGQ01000038">
    <property type="protein sequence ID" value="OKP00185.1"/>
    <property type="molecule type" value="Genomic_DNA"/>
</dbReference>
<organism evidence="1 2">
    <name type="scientific">Xenorhabdus eapokensis</name>
    <dbReference type="NCBI Taxonomy" id="1873482"/>
    <lineage>
        <taxon>Bacteria</taxon>
        <taxon>Pseudomonadati</taxon>
        <taxon>Pseudomonadota</taxon>
        <taxon>Gammaproteobacteria</taxon>
        <taxon>Enterobacterales</taxon>
        <taxon>Morganellaceae</taxon>
        <taxon>Xenorhabdus</taxon>
    </lineage>
</organism>
<name>A0A1Q5TIY1_9GAMM</name>
<dbReference type="STRING" id="1873482.Xedl_03381"/>
<dbReference type="AlphaFoldDB" id="A0A1Q5TIY1"/>
<keyword evidence="2" id="KW-1185">Reference proteome</keyword>
<reference evidence="1 2" key="1">
    <citation type="submission" date="2016-09" db="EMBL/GenBank/DDBJ databases">
        <title>Xenorhabdus thuongxuanensis sp. nov. and Xenorhabdus eapokensis sp. nov., isolated from Steinernema species.</title>
        <authorList>
            <person name="Kaempfer P."/>
            <person name="Tobias N.J."/>
            <person name="Phan Ke L."/>
            <person name="Bode H.B."/>
            <person name="Glaeser S.P."/>
        </authorList>
    </citation>
    <scope>NUCLEOTIDE SEQUENCE [LARGE SCALE GENOMIC DNA]</scope>
    <source>
        <strain evidence="1 2">DL20</strain>
    </source>
</reference>